<feature type="domain" description="EGF-like" evidence="13">
    <location>
        <begin position="2436"/>
        <end position="2477"/>
    </location>
</feature>
<feature type="domain" description="EGF-like" evidence="13">
    <location>
        <begin position="649"/>
        <end position="688"/>
    </location>
</feature>
<dbReference type="PROSITE" id="PS51364">
    <property type="entry name" value="TB"/>
    <property type="match status" value="9"/>
</dbReference>
<feature type="domain" description="EGF-like" evidence="13">
    <location>
        <begin position="1313"/>
        <end position="1354"/>
    </location>
</feature>
<feature type="domain" description="EGF-like" evidence="13">
    <location>
        <begin position="951"/>
        <end position="993"/>
    </location>
</feature>
<feature type="disulfide bond" evidence="10">
    <location>
        <begin position="653"/>
        <end position="663"/>
    </location>
</feature>
<dbReference type="InterPro" id="IPR001881">
    <property type="entry name" value="EGF-like_Ca-bd_dom"/>
</dbReference>
<feature type="domain" description="EGF-like" evidence="13">
    <location>
        <begin position="484"/>
        <end position="524"/>
    </location>
</feature>
<feature type="domain" description="EGF-like" evidence="13">
    <location>
        <begin position="2007"/>
        <end position="2049"/>
    </location>
</feature>
<dbReference type="SMART" id="SM00179">
    <property type="entry name" value="EGF_CA"/>
    <property type="match status" value="44"/>
</dbReference>
<feature type="domain" description="TB" evidence="14">
    <location>
        <begin position="891"/>
        <end position="930"/>
    </location>
</feature>
<feature type="domain" description="TB" evidence="14">
    <location>
        <begin position="693"/>
        <end position="748"/>
    </location>
</feature>
<comment type="caution">
    <text evidence="10">Lacks conserved residue(s) required for the propagation of feature annotation.</text>
</comment>
<dbReference type="Pfam" id="PF12662">
    <property type="entry name" value="cEGF"/>
    <property type="match status" value="7"/>
</dbReference>
<evidence type="ECO:0000256" key="12">
    <source>
        <dbReference type="SAM" id="SignalP"/>
    </source>
</evidence>
<sequence>MRVMPRSILLILLSASLIASGKRQRSHRHHRGIRDGENALQSIPVGGPNVCRSRHDQRNYCCPGWTLKISTGLCIVPICSRSCGSGRCIKPNMCLCEGGTVGLSCKGDRGRDRDRNRERERERDREKEREPGLYTNHTDVGVPPSRPPANDTVPCQTFCLNGGTCVGTRCICQPGYTGEFCGEPVCREPCLNGGRCIGQDRCACAYGYTGRRCEADYRTGPCYTVVKNDMCLGQLEGIVCTKNLCCATVGKAWGHPCQQCPVSLDCEQGFLRNIHSQDCIDIDECEAIPGLCAGGRCLNTIGSFTCECPEGQARGLSTNRCEDRDECLVPNVCLDGRCVNTNGSYYCVCNPGYIPSQDRKTCIDARQGNCYTSISRNGQCQGRLNVRLSKKDCCCGVNMGKAWGDDCDVCPSVGEDEYNRLCHEQPAVLTSGGRDLLPSYPYQIDECALRPTICGGGKCIDTPEGYNCECYPGYIQGNSQVCEDVDECLDLGYCQGGKCTNSPGSFLCVCPIGFDVSSDGKFCIDHDECSENGMCANGYCINSDGSFKCQCKSGYVLSSTGHSCVDIDECYENPRICLNGRCENIPGSHRCVCLPGFTLSEDGTFCLDKDECADTGMCTNGKCVNIDGSFTCVCDSGFRLASDRKKCVDIDECLSNPCQHGTCINTPGNFQCICSHGFNLGPDGRSCIDNSRDLCYTQVRDGQCSNAMANPVTKSSCCCSGTVFQGFGWGTPCRPCPVFGSAEYQELCPHGPGMTYGGVDINECAQNPNICQNGACENIIGSYRCICDPGYQIDSTGKICLEINECEIEGHVCGGGQCRNTPGSFQCICPAGLELNPHSQVCEDVDECYNLGTEACVNGRCLNTIGSYECECPPGSVLDNTGRICIDNRRGACWTRLVRGQCENNLPRNTLMSECCCSIGVGWGSPCEICNKNLCECPKGYAKIDGKTCMDINECDLNVGICRGGGTCVNTEGSFTCVCPPGLTLDPSGTLCLDARTEYCYTDYKNGVGLNPLEGKFGKALCCCTSVGKAWGSLVVEACPRPGTVAHSELCPRGPGFIDRKDVNECLRFPGMCENGRCKNTMGGYSCRCNQGYALDENGIKCIDIDECSILHGVCGDGTCKNVPGSFVCDCNEGFESAMMMQVCVDINECEKIPGLCRGGRCINTPGSYKCECPPGHELAPDKQSCKDIDECSRTSGICSNGVCENMMGTYQCVCNDGYQQVDLKSHCEDINECEHNNGGCHDICINTLGSYTCSCSPGYTLMLDGRTCTDIDECRDNSRICNGGECRNTIGSFSCTCNEGLLPAVDSPYCIDVNECEMNPAICGNGECENILGSYICRCEEGYAVQGDRKTCVDIDECDIATYSCDPNAHCINSPGSYECTCLDGFTGNGISCRDINECLINNGGCDENAQCINLIGSFKCECDSGFRGDGYSCQDIDECSNDITLCENGHCLNYPGSFRCECEMGFMHPNDRTDQSCQDINECEMFSNLCLHGKCENIFGMFRCECDEGYQIDNTGGNCTDIDECESPQACLYGTCINNQGSFKCQCPPNYELVPAGNGCVDLRSSRCYLQVDDRGPRPRCLKEMGEPVTKATCCCSVGKAWGPKCELCPQPNTDEYKQLCPGGTGYRPNTVTVVLEDINECAEHNNLCPNGHCTNTFGSFMCSCNDGFRLDDTKALCVDINECQEVPNICGVGFCVNDEGTYHCICPDGYMLMPNGKECLDMRKEICFMRYVDGECTHPMSHDQTRMVCCCSMGAAWGKPCEPCPAPGTRDYVLLCGTRPGQIVNPMTNQTEEIDECHLMPTMCNNGVCLNTPGSFECQCNRGYNYDIDSHQCVDENECLRYPSPCSGNAQCINTPGNFECQCPDGYKLDSTTRACIDIDECSERRGLICQNGECNNFEGSFQCICSSGYQLTPTRDNCVDIDECARHPNICNTGTCMNSIGSYSCHCYPGYKLSHNNDCIDIDECRTMPFLCRNGRCRNTIGSFTCDCVDGYVMTADGQHCRDVDECLEPYFHCRPPGKCQNLMGSYTCTCPPGYRLSANNTDCIDIDECYENEDICEDGTCINTEGGVICECPEGFVLSGNGMKCVDMRKDYCYDRFFRGTCELPRMEAITVKECCCSMGKAWGRDCEQCPQEGSEGFRKLCPQGPGREDTGGDINECKFMPDVCENGDCINTDGSFRCECQPGYVLDSSGKVCVDENECVVNPNICGNGTCVNVRGSFECTCNAGYTPGPFQTCEDINECKEMGIGSQCAFRCHNVPGSFRCICPYGYALAPDGRHCQDVDECLTPANNCRYMCKNLIGSFMCICPEGYHKVGLTDECRDIDECSQNSRLCSNGHCVNLEGGYRCDCFPGFEPSPDGKECIDRREGHCYRQLVGGRCVSDGDQFMAVTKADCCCTMGTAWGPHCELCPRKGTPEYDELCLESGFSTDGQDIDECVTIPNLCKNGRCTNTLGSYRCICNKGFQAENGGTRCRDVNECDQSPSPCKFFCRNTEGSFVCSCPPGYVLNPDGISCRDIDECATGQHVCTHDCINTQGSYSCGCPKGYNQVGDKCIDIDECAQGICPPPGRCINTVGSFSCVCPRGFKLDSTKTYCTDHDECTDDSKCVSGCKNSVGGYKCQCPEGYVPHHYYNQCLDENECLSNPCGDGGCINTLGSYRCGCPDGFQFDGSNQLCIQISLSCLGSPCLFGCIPTRGVGPMCSCPNGYRNVGQGHCLSTINQIGAQGHPNQDILRNALVRPEDLLPQPPQEKYISTEGCFSCKIGSRHRRSVRVINGKKIYGPPVSFNDTTWLHRLGKKAYMKKLRKMKRHHGGEQLTLKVTLPQTKHRMRIIKLQPAVKKNFEYKISKGNEKNQFEMVKKHGVWGLHFRKRLKQPGRFELEIDGQPLENTTGNDVWEKPLTLLVHLQVT</sequence>
<keyword evidence="3" id="KW-0272">Extracellular matrix</keyword>
<feature type="domain" description="EGF-like" evidence="13">
    <location>
        <begin position="1838"/>
        <end position="1876"/>
    </location>
</feature>
<dbReference type="SUPFAM" id="SSF57196">
    <property type="entry name" value="EGF/Laminin"/>
    <property type="match status" value="8"/>
</dbReference>
<feature type="domain" description="EGF-like" evidence="13">
    <location>
        <begin position="566"/>
        <end position="607"/>
    </location>
</feature>
<feature type="domain" description="EGF-like" evidence="13">
    <location>
        <begin position="1965"/>
        <end position="2006"/>
    </location>
</feature>
<feature type="domain" description="TB" evidence="14">
    <location>
        <begin position="2096"/>
        <end position="2147"/>
    </location>
</feature>
<evidence type="ECO:0008006" key="16">
    <source>
        <dbReference type="Google" id="ProtNLM"/>
    </source>
</evidence>
<dbReference type="InterPro" id="IPR018097">
    <property type="entry name" value="EGF_Ca-bd_CS"/>
</dbReference>
<feature type="domain" description="TB" evidence="14">
    <location>
        <begin position="368"/>
        <end position="422"/>
    </location>
</feature>
<dbReference type="FunFam" id="2.10.25.10:FF:000653">
    <property type="entry name" value="Putative Fibrillin-1"/>
    <property type="match status" value="1"/>
</dbReference>
<comment type="subcellular location">
    <subcellularLocation>
        <location evidence="1">Secreted</location>
        <location evidence="1">Extracellular space</location>
        <location evidence="1">Extracellular matrix</location>
    </subcellularLocation>
</comment>
<dbReference type="FunFam" id="2.10.25.10:FF:000071">
    <property type="entry name" value="Fibrillin 2"/>
    <property type="match status" value="1"/>
</dbReference>
<feature type="domain" description="EGF-like" evidence="13">
    <location>
        <begin position="1230"/>
        <end position="1270"/>
    </location>
</feature>
<evidence type="ECO:0000256" key="10">
    <source>
        <dbReference type="PROSITE-ProRule" id="PRU00076"/>
    </source>
</evidence>
<keyword evidence="5 12" id="KW-0732">Signal</keyword>
<dbReference type="InterPro" id="IPR013032">
    <property type="entry name" value="EGF-like_CS"/>
</dbReference>
<evidence type="ECO:0000256" key="11">
    <source>
        <dbReference type="SAM" id="MobiDB-lite"/>
    </source>
</evidence>
<dbReference type="FunFam" id="2.10.25.10:FF:000804">
    <property type="entry name" value="Fibrillin-1"/>
    <property type="match status" value="1"/>
</dbReference>
<evidence type="ECO:0000256" key="7">
    <source>
        <dbReference type="ARBA" id="ARBA00022837"/>
    </source>
</evidence>
<dbReference type="FunFam" id="2.10.25.10:FF:000014">
    <property type="entry name" value="Latent-transforming growth factor beta-binding protein 3"/>
    <property type="match status" value="4"/>
</dbReference>
<feature type="domain" description="EGF-like" evidence="13">
    <location>
        <begin position="1104"/>
        <end position="1145"/>
    </location>
</feature>
<feature type="domain" description="EGF-like" evidence="13">
    <location>
        <begin position="1437"/>
        <end position="1474"/>
    </location>
</feature>
<evidence type="ECO:0000256" key="4">
    <source>
        <dbReference type="ARBA" id="ARBA00022536"/>
    </source>
</evidence>
<evidence type="ECO:0000256" key="1">
    <source>
        <dbReference type="ARBA" id="ARBA00004498"/>
    </source>
</evidence>
<feature type="domain" description="EGF-like" evidence="13">
    <location>
        <begin position="1062"/>
        <end position="1099"/>
    </location>
</feature>
<dbReference type="PIRSF" id="PIRSF036312">
    <property type="entry name" value="Fibrillin"/>
    <property type="match status" value="1"/>
</dbReference>
<dbReference type="InterPro" id="IPR017878">
    <property type="entry name" value="TB_dom"/>
</dbReference>
<feature type="domain" description="EGF-like" evidence="13">
    <location>
        <begin position="2478"/>
        <end position="2513"/>
    </location>
</feature>
<feature type="domain" description="EGF-like" evidence="13">
    <location>
        <begin position="525"/>
        <end position="565"/>
    </location>
</feature>
<dbReference type="FunFam" id="2.10.25.10:FF:000010">
    <property type="entry name" value="Pro-epidermal growth factor"/>
    <property type="match status" value="2"/>
</dbReference>
<feature type="domain" description="EGF-like" evidence="13">
    <location>
        <begin position="443"/>
        <end position="483"/>
    </location>
</feature>
<feature type="domain" description="TB" evidence="14">
    <location>
        <begin position="998"/>
        <end position="1051"/>
    </location>
</feature>
<comment type="caution">
    <text evidence="15">The sequence shown here is derived from an EMBL/GenBank/DDBJ whole genome shotgun (WGS) entry which is preliminary data.</text>
</comment>
<feature type="domain" description="EGF-like" evidence="13">
    <location>
        <begin position="182"/>
        <end position="214"/>
    </location>
</feature>
<feature type="domain" description="EGF-like" evidence="13">
    <location>
        <begin position="608"/>
        <end position="648"/>
    </location>
</feature>
<dbReference type="PANTHER" id="PTHR47333">
    <property type="entry name" value="VON WILLEBRAND FACTOR C AND EGF DOMAIN-CONTAINING PROTEIN"/>
    <property type="match status" value="1"/>
</dbReference>
<feature type="disulfide bond" evidence="10">
    <location>
        <begin position="186"/>
        <end position="196"/>
    </location>
</feature>
<dbReference type="FunFam" id="2.10.25.10:FF:000019">
    <property type="entry name" value="latent-transforming growth factor beta-binding protein 1 isoform X2"/>
    <property type="match status" value="2"/>
</dbReference>
<feature type="domain" description="EGF-like" evidence="13">
    <location>
        <begin position="2558"/>
        <end position="2598"/>
    </location>
</feature>
<feature type="domain" description="EGF-like" evidence="13">
    <location>
        <begin position="323"/>
        <end position="363"/>
    </location>
</feature>
<feature type="domain" description="TB" evidence="14">
    <location>
        <begin position="220"/>
        <end position="261"/>
    </location>
</feature>
<evidence type="ECO:0000256" key="2">
    <source>
        <dbReference type="ARBA" id="ARBA00022525"/>
    </source>
</evidence>
<dbReference type="FunFam" id="2.10.25.10:FF:000096">
    <property type="entry name" value="Putative fibrillin 2"/>
    <property type="match status" value="2"/>
</dbReference>
<keyword evidence="8 10" id="KW-1015">Disulfide bond</keyword>
<dbReference type="FunFam" id="2.10.25.10:FF:000097">
    <property type="entry name" value="Fibrillin 2"/>
    <property type="match status" value="1"/>
</dbReference>
<feature type="domain" description="EGF-like" evidence="13">
    <location>
        <begin position="760"/>
        <end position="801"/>
    </location>
</feature>
<feature type="domain" description="EGF-like" evidence="13">
    <location>
        <begin position="844"/>
        <end position="886"/>
    </location>
</feature>
<keyword evidence="7" id="KW-0106">Calcium</keyword>
<keyword evidence="6" id="KW-0677">Repeat</keyword>
<evidence type="ECO:0000256" key="9">
    <source>
        <dbReference type="ARBA" id="ARBA00023180"/>
    </source>
</evidence>
<dbReference type="InterPro" id="IPR009030">
    <property type="entry name" value="Growth_fac_rcpt_cys_sf"/>
</dbReference>
<keyword evidence="9" id="KW-0325">Glycoprotein</keyword>
<dbReference type="GO" id="GO:0005509">
    <property type="term" value="F:calcium ion binding"/>
    <property type="evidence" value="ECO:0007669"/>
    <property type="project" value="InterPro"/>
</dbReference>
<dbReference type="Pfam" id="PF12661">
    <property type="entry name" value="hEGF"/>
    <property type="match status" value="4"/>
</dbReference>
<evidence type="ECO:0000256" key="3">
    <source>
        <dbReference type="ARBA" id="ARBA00022530"/>
    </source>
</evidence>
<feature type="domain" description="TB" evidence="14">
    <location>
        <begin position="2372"/>
        <end position="2425"/>
    </location>
</feature>
<gene>
    <name evidence="15" type="ORF">PYX00_008025</name>
</gene>
<name>A0AAW2HLM6_9NEOP</name>
<dbReference type="Pfam" id="PF00683">
    <property type="entry name" value="TB"/>
    <property type="match status" value="9"/>
</dbReference>
<dbReference type="PANTHER" id="PTHR47333:SF5">
    <property type="entry name" value="FIBRILLIN-3"/>
    <property type="match status" value="1"/>
</dbReference>
<feature type="signal peptide" evidence="12">
    <location>
        <begin position="1"/>
        <end position="21"/>
    </location>
</feature>
<feature type="domain" description="EGF-like" evidence="13">
    <location>
        <begin position="2326"/>
        <end position="2367"/>
    </location>
</feature>
<feature type="domain" description="EGF-like" evidence="13">
    <location>
        <begin position="802"/>
        <end position="843"/>
    </location>
</feature>
<organism evidence="15">
    <name type="scientific">Menopon gallinae</name>
    <name type="common">poultry shaft louse</name>
    <dbReference type="NCBI Taxonomy" id="328185"/>
    <lineage>
        <taxon>Eukaryota</taxon>
        <taxon>Metazoa</taxon>
        <taxon>Ecdysozoa</taxon>
        <taxon>Arthropoda</taxon>
        <taxon>Hexapoda</taxon>
        <taxon>Insecta</taxon>
        <taxon>Pterygota</taxon>
        <taxon>Neoptera</taxon>
        <taxon>Paraneoptera</taxon>
        <taxon>Psocodea</taxon>
        <taxon>Troctomorpha</taxon>
        <taxon>Phthiraptera</taxon>
        <taxon>Amblycera</taxon>
        <taxon>Menoponidae</taxon>
        <taxon>Menopon</taxon>
    </lineage>
</organism>
<evidence type="ECO:0000256" key="5">
    <source>
        <dbReference type="ARBA" id="ARBA00022729"/>
    </source>
</evidence>
<accession>A0AAW2HLM6</accession>
<dbReference type="Gene3D" id="3.90.290.10">
    <property type="entry name" value="TGF-beta binding (TB) domain"/>
    <property type="match status" value="9"/>
</dbReference>
<feature type="disulfide bond" evidence="10">
    <location>
        <begin position="2643"/>
        <end position="2653"/>
    </location>
</feature>
<keyword evidence="4 10" id="KW-0245">EGF-like domain</keyword>
<evidence type="ECO:0000256" key="8">
    <source>
        <dbReference type="ARBA" id="ARBA00023157"/>
    </source>
</evidence>
<feature type="domain" description="EGF-like" evidence="13">
    <location>
        <begin position="1682"/>
        <end position="1723"/>
    </location>
</feature>
<feature type="domain" description="EGF-like" evidence="13">
    <location>
        <begin position="1640"/>
        <end position="1677"/>
    </location>
</feature>
<feature type="domain" description="TB" evidence="14">
    <location>
        <begin position="1728"/>
        <end position="1779"/>
    </location>
</feature>
<feature type="domain" description="EGF-like" evidence="13">
    <location>
        <begin position="2242"/>
        <end position="2284"/>
    </location>
</feature>
<feature type="compositionally biased region" description="Basic and acidic residues" evidence="11">
    <location>
        <begin position="107"/>
        <end position="131"/>
    </location>
</feature>
<feature type="domain" description="EGF-like" evidence="13">
    <location>
        <begin position="1523"/>
        <end position="1559"/>
    </location>
</feature>
<feature type="chain" id="PRO_5044013824" description="Fibrillin-2" evidence="12">
    <location>
        <begin position="22"/>
        <end position="2911"/>
    </location>
</feature>
<evidence type="ECO:0000259" key="13">
    <source>
        <dbReference type="PROSITE" id="PS50026"/>
    </source>
</evidence>
<dbReference type="FunFam" id="2.10.25.10:FF:000002">
    <property type="entry name" value="Latent-transforming growth factor beta-binding protein 3"/>
    <property type="match status" value="1"/>
</dbReference>
<keyword evidence="2" id="KW-0964">Secreted</keyword>
<reference evidence="15" key="1">
    <citation type="journal article" date="2024" name="Gigascience">
        <title>Chromosome-level genome of the poultry shaft louse Menopon gallinae provides insight into the host-switching and adaptive evolution of parasitic lice.</title>
        <authorList>
            <person name="Xu Y."/>
            <person name="Ma L."/>
            <person name="Liu S."/>
            <person name="Liang Y."/>
            <person name="Liu Q."/>
            <person name="He Z."/>
            <person name="Tian L."/>
            <person name="Duan Y."/>
            <person name="Cai W."/>
            <person name="Li H."/>
            <person name="Song F."/>
        </authorList>
    </citation>
    <scope>NUCLEOTIDE SEQUENCE</scope>
    <source>
        <strain evidence="15">Cailab_2023a</strain>
    </source>
</reference>
<dbReference type="FunFam" id="2.10.25.10:FF:000038">
    <property type="entry name" value="Fibrillin 2"/>
    <property type="match status" value="2"/>
</dbReference>
<dbReference type="SMART" id="SM00181">
    <property type="entry name" value="EGF"/>
    <property type="match status" value="48"/>
</dbReference>
<dbReference type="CDD" id="cd00054">
    <property type="entry name" value="EGF_CA"/>
    <property type="match status" value="26"/>
</dbReference>
<dbReference type="FunFam" id="2.10.25.10:FF:000003">
    <property type="entry name" value="fibrillin-1 isoform X1"/>
    <property type="match status" value="17"/>
</dbReference>
<dbReference type="InterPro" id="IPR049883">
    <property type="entry name" value="NOTCH1_EGF-like"/>
</dbReference>
<dbReference type="FunFam" id="2.10.25.10:FF:000005">
    <property type="entry name" value="Fibrillin 2"/>
    <property type="match status" value="3"/>
</dbReference>
<feature type="domain" description="EGF-like" evidence="13">
    <location>
        <begin position="2201"/>
        <end position="2241"/>
    </location>
</feature>
<feature type="domain" description="EGF-like" evidence="13">
    <location>
        <begin position="1355"/>
        <end position="1395"/>
    </location>
</feature>
<feature type="region of interest" description="Disordered" evidence="11">
    <location>
        <begin position="107"/>
        <end position="143"/>
    </location>
</feature>
<dbReference type="EMBL" id="JARGDH010000004">
    <property type="protein sequence ID" value="KAL0270717.1"/>
    <property type="molecule type" value="Genomic_DNA"/>
</dbReference>
<dbReference type="SUPFAM" id="SSF57184">
    <property type="entry name" value="Growth factor receptor domain"/>
    <property type="match status" value="13"/>
</dbReference>
<dbReference type="PROSITE" id="PS01186">
    <property type="entry name" value="EGF_2"/>
    <property type="match status" value="29"/>
</dbReference>
<dbReference type="Pfam" id="PF07645">
    <property type="entry name" value="EGF_CA"/>
    <property type="match status" value="28"/>
</dbReference>
<feature type="domain" description="EGF-like" evidence="13">
    <location>
        <begin position="281"/>
        <end position="322"/>
    </location>
</feature>
<proteinExistence type="predicted"/>
<feature type="domain" description="EGF-like" evidence="13">
    <location>
        <begin position="2159"/>
        <end position="2196"/>
    </location>
</feature>
<feature type="disulfide bond" evidence="10">
    <location>
        <begin position="204"/>
        <end position="213"/>
    </location>
</feature>
<evidence type="ECO:0000259" key="14">
    <source>
        <dbReference type="PROSITE" id="PS51364"/>
    </source>
</evidence>
<feature type="domain" description="EGF-like" evidence="13">
    <location>
        <begin position="2639"/>
        <end position="2674"/>
    </location>
</feature>
<dbReference type="PROSITE" id="PS00022">
    <property type="entry name" value="EGF_1"/>
    <property type="match status" value="1"/>
</dbReference>
<dbReference type="InterPro" id="IPR036773">
    <property type="entry name" value="TB_dom_sf"/>
</dbReference>
<feature type="domain" description="EGF-like" evidence="13">
    <location>
        <begin position="2285"/>
        <end position="2325"/>
    </location>
</feature>
<dbReference type="Pfam" id="PF00008">
    <property type="entry name" value="EGF"/>
    <property type="match status" value="1"/>
</dbReference>
<evidence type="ECO:0000313" key="15">
    <source>
        <dbReference type="EMBL" id="KAL0270717.1"/>
    </source>
</evidence>
<dbReference type="Pfam" id="PF12947">
    <property type="entry name" value="EGF_3"/>
    <property type="match status" value="2"/>
</dbReference>
<dbReference type="PROSITE" id="PS01187">
    <property type="entry name" value="EGF_CA"/>
    <property type="match status" value="14"/>
</dbReference>
<feature type="domain" description="EGF-like" evidence="13">
    <location>
        <begin position="1188"/>
        <end position="1229"/>
    </location>
</feature>
<dbReference type="InterPro" id="IPR026823">
    <property type="entry name" value="cEGF"/>
</dbReference>
<feature type="domain" description="EGF-like" evidence="13">
    <location>
        <begin position="1146"/>
        <end position="1187"/>
    </location>
</feature>
<dbReference type="InterPro" id="IPR052080">
    <property type="entry name" value="vWF_C/EGF_Fibrillin"/>
</dbReference>
<feature type="domain" description="EGF-like" evidence="13">
    <location>
        <begin position="1796"/>
        <end position="1837"/>
    </location>
</feature>
<dbReference type="InterPro" id="IPR024731">
    <property type="entry name" value="NELL2-like_EGF"/>
</dbReference>
<feature type="domain" description="EGF-like" evidence="13">
    <location>
        <begin position="1481"/>
        <end position="1518"/>
    </location>
</feature>
<dbReference type="GO" id="GO:0071944">
    <property type="term" value="C:cell periphery"/>
    <property type="evidence" value="ECO:0007669"/>
    <property type="project" value="UniProtKB-ARBA"/>
</dbReference>
<feature type="domain" description="EGF-like" evidence="13">
    <location>
        <begin position="1396"/>
        <end position="1436"/>
    </location>
</feature>
<dbReference type="PROSITE" id="PS50026">
    <property type="entry name" value="EGF_3"/>
    <property type="match status" value="41"/>
</dbReference>
<dbReference type="SUPFAM" id="SSF57581">
    <property type="entry name" value="TB module/8-cys domain"/>
    <property type="match status" value="9"/>
</dbReference>
<dbReference type="Gene3D" id="2.10.25.10">
    <property type="entry name" value="Laminin"/>
    <property type="match status" value="46"/>
</dbReference>
<dbReference type="InterPro" id="IPR000742">
    <property type="entry name" value="EGF"/>
</dbReference>
<evidence type="ECO:0000256" key="6">
    <source>
        <dbReference type="ARBA" id="ARBA00022737"/>
    </source>
</evidence>
<feature type="domain" description="TB" evidence="14">
    <location>
        <begin position="1568"/>
        <end position="1623"/>
    </location>
</feature>
<protein>
    <recommendedName>
        <fullName evidence="16">Fibrillin-2</fullName>
    </recommendedName>
</protein>
<feature type="domain" description="EGF-like" evidence="13">
    <location>
        <begin position="1881"/>
        <end position="1923"/>
    </location>
</feature>
<feature type="domain" description="EGF-like" evidence="13">
    <location>
        <begin position="1924"/>
        <end position="1961"/>
    </location>
</feature>
<dbReference type="InterPro" id="IPR000152">
    <property type="entry name" value="EGF-type_Asp/Asn_hydroxyl_site"/>
</dbReference>
<dbReference type="GO" id="GO:0048731">
    <property type="term" value="P:system development"/>
    <property type="evidence" value="ECO:0007669"/>
    <property type="project" value="UniProtKB-ARBA"/>
</dbReference>
<dbReference type="FunFam" id="2.10.25.10:FF:000017">
    <property type="entry name" value="latent-transforming growth factor beta-binding protein 4 isoform X1"/>
    <property type="match status" value="1"/>
</dbReference>
<dbReference type="PROSITE" id="PS00010">
    <property type="entry name" value="ASX_HYDROXYL"/>
    <property type="match status" value="42"/>
</dbReference>